<proteinExistence type="predicted"/>
<name>A0A5A7N4V4_9PROT</name>
<dbReference type="Proteomes" id="UP000324996">
    <property type="component" value="Unassembled WGS sequence"/>
</dbReference>
<dbReference type="Gene3D" id="1.10.3210.10">
    <property type="entry name" value="Hypothetical protein af1432"/>
    <property type="match status" value="1"/>
</dbReference>
<dbReference type="EMBL" id="BKCN01000002">
    <property type="protein sequence ID" value="GER03007.1"/>
    <property type="molecule type" value="Genomic_DNA"/>
</dbReference>
<reference evidence="1 2" key="1">
    <citation type="submission" date="2019-09" db="EMBL/GenBank/DDBJ databases">
        <title>NBRP : Genome information of microbial organism related human and environment.</title>
        <authorList>
            <person name="Hattori M."/>
            <person name="Oshima K."/>
            <person name="Inaba H."/>
            <person name="Suda W."/>
            <person name="Sakamoto M."/>
            <person name="Iino T."/>
            <person name="Kitahara M."/>
            <person name="Oshida Y."/>
            <person name="Iida T."/>
            <person name="Kudo T."/>
            <person name="Itoh T."/>
            <person name="Ohkuma M."/>
        </authorList>
    </citation>
    <scope>NUCLEOTIDE SEQUENCE [LARGE SCALE GENOMIC DNA]</scope>
    <source>
        <strain evidence="1 2">Q-1</strain>
    </source>
</reference>
<evidence type="ECO:0000313" key="2">
    <source>
        <dbReference type="Proteomes" id="UP000324996"/>
    </source>
</evidence>
<comment type="caution">
    <text evidence="1">The sequence shown here is derived from an EMBL/GenBank/DDBJ whole genome shotgun (WGS) entry which is preliminary data.</text>
</comment>
<keyword evidence="2" id="KW-1185">Reference proteome</keyword>
<evidence type="ECO:0000313" key="1">
    <source>
        <dbReference type="EMBL" id="GER03007.1"/>
    </source>
</evidence>
<dbReference type="AlphaFoldDB" id="A0A5A7N4V4"/>
<protein>
    <submittedName>
        <fullName evidence="1">Uncharacterized protein</fullName>
    </submittedName>
</protein>
<gene>
    <name evidence="1" type="ORF">JCM17846_06890</name>
</gene>
<accession>A0A5A7N4V4</accession>
<sequence length="78" mass="8657">MRLGHRISGGTSNLLKRVSLKRFSDRLVLDVEPDAHEIVNEVVARRFQNLAQIMNLRPEIAGLSDDAYGATSDLPIQA</sequence>
<organism evidence="1 2">
    <name type="scientific">Iodidimonas nitroreducens</name>
    <dbReference type="NCBI Taxonomy" id="1236968"/>
    <lineage>
        <taxon>Bacteria</taxon>
        <taxon>Pseudomonadati</taxon>
        <taxon>Pseudomonadota</taxon>
        <taxon>Alphaproteobacteria</taxon>
        <taxon>Iodidimonadales</taxon>
        <taxon>Iodidimonadaceae</taxon>
        <taxon>Iodidimonas</taxon>
    </lineage>
</organism>
<dbReference type="RefSeq" id="WP_150006788.1">
    <property type="nucleotide sequence ID" value="NZ_BKCN01000002.1"/>
</dbReference>